<dbReference type="EMBL" id="IACF01001189">
    <property type="protein sequence ID" value="LAB66904.1"/>
    <property type="molecule type" value="mRNA"/>
</dbReference>
<comment type="subunit">
    <text evidence="7">May be part of a spliceosome complex.</text>
</comment>
<dbReference type="GO" id="GO:0071014">
    <property type="term" value="C:post-mRNA release spliceosomal complex"/>
    <property type="evidence" value="ECO:0007669"/>
    <property type="project" value="TreeGrafter"/>
</dbReference>
<sequence length="229" mass="26801">MSLVSPSSSGATHKMTDFKGRLAKLQSKRTAARSLNKREVLEEDRIKNLPKNHTQKRQRLLAELEEEKKKIAMSQEGKDYDRSRLLQVGADDAERWERKKRKTNPDVGFSSYEDATIRQYNRLSKSIKVDTARYEREKKKLGDDAFYASRGTINIGLHDDTSDDIDNMVQDLEKQVAKREKYSRRRIHDDDDDINYINERNMKFNKKLERFYGAHTEEIKQSLERGTAV</sequence>
<comment type="subcellular location">
    <subcellularLocation>
        <location evidence="1 7">Nucleus</location>
    </subcellularLocation>
</comment>
<dbReference type="InterPro" id="IPR013260">
    <property type="entry name" value="mRNA_splic_SYF2"/>
</dbReference>
<comment type="function">
    <text evidence="7">Involved in pre-mRNA splicing.</text>
</comment>
<dbReference type="PANTHER" id="PTHR13264:SF5">
    <property type="entry name" value="PRE-MRNA-SPLICING FACTOR SYF2"/>
    <property type="match status" value="1"/>
</dbReference>
<evidence type="ECO:0000256" key="4">
    <source>
        <dbReference type="ARBA" id="ARBA00022728"/>
    </source>
</evidence>
<feature type="compositionally biased region" description="Polar residues" evidence="8">
    <location>
        <begin position="1"/>
        <end position="11"/>
    </location>
</feature>
<dbReference type="AlphaFoldDB" id="A0A2P2HYQ3"/>
<protein>
    <recommendedName>
        <fullName evidence="7">Pre-mRNA-splicing factor SYF2</fullName>
    </recommendedName>
</protein>
<accession>A0A2P2HYQ3</accession>
<comment type="similarity">
    <text evidence="2 7">Belongs to the SYF2 family.</text>
</comment>
<dbReference type="GO" id="GO:0071013">
    <property type="term" value="C:catalytic step 2 spliceosome"/>
    <property type="evidence" value="ECO:0007669"/>
    <property type="project" value="TreeGrafter"/>
</dbReference>
<evidence type="ECO:0000256" key="6">
    <source>
        <dbReference type="ARBA" id="ARBA00023242"/>
    </source>
</evidence>
<evidence type="ECO:0000256" key="7">
    <source>
        <dbReference type="RuleBase" id="RU367148"/>
    </source>
</evidence>
<keyword evidence="4 7" id="KW-0747">Spliceosome</keyword>
<evidence type="ECO:0000256" key="2">
    <source>
        <dbReference type="ARBA" id="ARBA00010028"/>
    </source>
</evidence>
<dbReference type="GO" id="GO:0000398">
    <property type="term" value="P:mRNA splicing, via spliceosome"/>
    <property type="evidence" value="ECO:0007669"/>
    <property type="project" value="UniProtKB-UniRule"/>
</dbReference>
<evidence type="ECO:0000313" key="9">
    <source>
        <dbReference type="EMBL" id="LAB66904.1"/>
    </source>
</evidence>
<name>A0A2P2HYQ3_9CRUS</name>
<evidence type="ECO:0000256" key="8">
    <source>
        <dbReference type="SAM" id="MobiDB-lite"/>
    </source>
</evidence>
<keyword evidence="5 7" id="KW-0508">mRNA splicing</keyword>
<keyword evidence="3 7" id="KW-0507">mRNA processing</keyword>
<dbReference type="PANTHER" id="PTHR13264">
    <property type="entry name" value="GCIP-INTERACTING PROTEIN P29"/>
    <property type="match status" value="1"/>
</dbReference>
<evidence type="ECO:0000256" key="5">
    <source>
        <dbReference type="ARBA" id="ARBA00023187"/>
    </source>
</evidence>
<keyword evidence="6 7" id="KW-0539">Nucleus</keyword>
<feature type="region of interest" description="Disordered" evidence="8">
    <location>
        <begin position="1"/>
        <end position="36"/>
    </location>
</feature>
<organism evidence="9">
    <name type="scientific">Hirondellea gigas</name>
    <dbReference type="NCBI Taxonomy" id="1518452"/>
    <lineage>
        <taxon>Eukaryota</taxon>
        <taxon>Metazoa</taxon>
        <taxon>Ecdysozoa</taxon>
        <taxon>Arthropoda</taxon>
        <taxon>Crustacea</taxon>
        <taxon>Multicrustacea</taxon>
        <taxon>Malacostraca</taxon>
        <taxon>Eumalacostraca</taxon>
        <taxon>Peracarida</taxon>
        <taxon>Amphipoda</taxon>
        <taxon>Amphilochidea</taxon>
        <taxon>Lysianassida</taxon>
        <taxon>Lysianassidira</taxon>
        <taxon>Lysianassoidea</taxon>
        <taxon>Lysianassidae</taxon>
        <taxon>Hirondellea</taxon>
    </lineage>
</organism>
<dbReference type="Pfam" id="PF08231">
    <property type="entry name" value="SYF2"/>
    <property type="match status" value="1"/>
</dbReference>
<evidence type="ECO:0000256" key="1">
    <source>
        <dbReference type="ARBA" id="ARBA00004123"/>
    </source>
</evidence>
<proteinExistence type="evidence at transcript level"/>
<reference evidence="9" key="1">
    <citation type="journal article" date="2018" name="Biosci. Biotechnol. Biochem.">
        <title>Polysaccharide hydrolase of the hadal zone amphipods Hirondellea gigas.</title>
        <authorList>
            <person name="Kobayashi H."/>
            <person name="Nagahama T."/>
            <person name="Arai W."/>
            <person name="Sasagawa Y."/>
            <person name="Umeda M."/>
            <person name="Hayashi T."/>
            <person name="Nikaido I."/>
            <person name="Watanabe H."/>
            <person name="Oguri K."/>
            <person name="Kitazato H."/>
            <person name="Fujioka K."/>
            <person name="Kido Y."/>
            <person name="Takami H."/>
        </authorList>
    </citation>
    <scope>NUCLEOTIDE SEQUENCE</scope>
    <source>
        <tissue evidence="9">Whole body</tissue>
    </source>
</reference>
<dbReference type="GO" id="GO:0000974">
    <property type="term" value="C:Prp19 complex"/>
    <property type="evidence" value="ECO:0007669"/>
    <property type="project" value="TreeGrafter"/>
</dbReference>
<evidence type="ECO:0000256" key="3">
    <source>
        <dbReference type="ARBA" id="ARBA00022664"/>
    </source>
</evidence>